<dbReference type="EMBL" id="JAUIQD010000007">
    <property type="protein sequence ID" value="KAK3344174.1"/>
    <property type="molecule type" value="Genomic_DNA"/>
</dbReference>
<evidence type="ECO:0000313" key="2">
    <source>
        <dbReference type="EMBL" id="KAK3344174.1"/>
    </source>
</evidence>
<reference evidence="2" key="2">
    <citation type="submission" date="2023-06" db="EMBL/GenBank/DDBJ databases">
        <authorList>
            <consortium name="Lawrence Berkeley National Laboratory"/>
            <person name="Haridas S."/>
            <person name="Hensen N."/>
            <person name="Bonometti L."/>
            <person name="Westerberg I."/>
            <person name="Brannstrom I.O."/>
            <person name="Guillou S."/>
            <person name="Cros-Aarteil S."/>
            <person name="Calhoun S."/>
            <person name="Kuo A."/>
            <person name="Mondo S."/>
            <person name="Pangilinan J."/>
            <person name="Riley R."/>
            <person name="Labutti K."/>
            <person name="Andreopoulos B."/>
            <person name="Lipzen A."/>
            <person name="Chen C."/>
            <person name="Yanf M."/>
            <person name="Daum C."/>
            <person name="Ng V."/>
            <person name="Clum A."/>
            <person name="Steindorff A."/>
            <person name="Ohm R."/>
            <person name="Martin F."/>
            <person name="Silar P."/>
            <person name="Natvig D."/>
            <person name="Lalanne C."/>
            <person name="Gautier V."/>
            <person name="Ament-Velasquez S.L."/>
            <person name="Kruys A."/>
            <person name="Hutchinson M.I."/>
            <person name="Powell A.J."/>
            <person name="Barry K."/>
            <person name="Miller A.N."/>
            <person name="Grigoriev I.V."/>
            <person name="Debuchy R."/>
            <person name="Gladieux P."/>
            <person name="Thoren M.H."/>
            <person name="Johannesson H."/>
        </authorList>
    </citation>
    <scope>NUCLEOTIDE SEQUENCE</scope>
    <source>
        <strain evidence="2">CBS 955.72</strain>
    </source>
</reference>
<organism evidence="2 3">
    <name type="scientific">Lasiosphaeria hispida</name>
    <dbReference type="NCBI Taxonomy" id="260671"/>
    <lineage>
        <taxon>Eukaryota</taxon>
        <taxon>Fungi</taxon>
        <taxon>Dikarya</taxon>
        <taxon>Ascomycota</taxon>
        <taxon>Pezizomycotina</taxon>
        <taxon>Sordariomycetes</taxon>
        <taxon>Sordariomycetidae</taxon>
        <taxon>Sordariales</taxon>
        <taxon>Lasiosphaeriaceae</taxon>
        <taxon>Lasiosphaeria</taxon>
    </lineage>
</organism>
<dbReference type="Proteomes" id="UP001275084">
    <property type="component" value="Unassembled WGS sequence"/>
</dbReference>
<name>A0AAJ0M9M9_9PEZI</name>
<comment type="caution">
    <text evidence="2">The sequence shown here is derived from an EMBL/GenBank/DDBJ whole genome shotgun (WGS) entry which is preliminary data.</text>
</comment>
<feature type="region of interest" description="Disordered" evidence="1">
    <location>
        <begin position="150"/>
        <end position="179"/>
    </location>
</feature>
<dbReference type="AlphaFoldDB" id="A0AAJ0M9M9"/>
<sequence length="214" mass="23388">MVWQGGKEETRQRLRYPARLCTTGRMLGECGSVSTPTSALRFRIYAAEPGSSATDWKCDADIIPSTTALSCLCHLSTNTPPGGSMYARDQDVGVEDSSRWRATCSPVSAFSRGYGVRDRALAASRRLRQTGRLSAALGNQHSLPQACHGITASQPHGQCGETQSPRARRKEKREASDPSAVLSHLHLRCMDEASTEEAETHLINLFWTLHSLST</sequence>
<keyword evidence="3" id="KW-1185">Reference proteome</keyword>
<evidence type="ECO:0000256" key="1">
    <source>
        <dbReference type="SAM" id="MobiDB-lite"/>
    </source>
</evidence>
<accession>A0AAJ0M9M9</accession>
<feature type="compositionally biased region" description="Polar residues" evidence="1">
    <location>
        <begin position="151"/>
        <end position="165"/>
    </location>
</feature>
<proteinExistence type="predicted"/>
<gene>
    <name evidence="2" type="ORF">B0T25DRAFT_319981</name>
</gene>
<evidence type="ECO:0000313" key="3">
    <source>
        <dbReference type="Proteomes" id="UP001275084"/>
    </source>
</evidence>
<protein>
    <submittedName>
        <fullName evidence="2">Uncharacterized protein</fullName>
    </submittedName>
</protein>
<reference evidence="2" key="1">
    <citation type="journal article" date="2023" name="Mol. Phylogenet. Evol.">
        <title>Genome-scale phylogeny and comparative genomics of the fungal order Sordariales.</title>
        <authorList>
            <person name="Hensen N."/>
            <person name="Bonometti L."/>
            <person name="Westerberg I."/>
            <person name="Brannstrom I.O."/>
            <person name="Guillou S."/>
            <person name="Cros-Aarteil S."/>
            <person name="Calhoun S."/>
            <person name="Haridas S."/>
            <person name="Kuo A."/>
            <person name="Mondo S."/>
            <person name="Pangilinan J."/>
            <person name="Riley R."/>
            <person name="LaButti K."/>
            <person name="Andreopoulos B."/>
            <person name="Lipzen A."/>
            <person name="Chen C."/>
            <person name="Yan M."/>
            <person name="Daum C."/>
            <person name="Ng V."/>
            <person name="Clum A."/>
            <person name="Steindorff A."/>
            <person name="Ohm R.A."/>
            <person name="Martin F."/>
            <person name="Silar P."/>
            <person name="Natvig D.O."/>
            <person name="Lalanne C."/>
            <person name="Gautier V."/>
            <person name="Ament-Velasquez S.L."/>
            <person name="Kruys A."/>
            <person name="Hutchinson M.I."/>
            <person name="Powell A.J."/>
            <person name="Barry K."/>
            <person name="Miller A.N."/>
            <person name="Grigoriev I.V."/>
            <person name="Debuchy R."/>
            <person name="Gladieux P."/>
            <person name="Hiltunen Thoren M."/>
            <person name="Johannesson H."/>
        </authorList>
    </citation>
    <scope>NUCLEOTIDE SEQUENCE</scope>
    <source>
        <strain evidence="2">CBS 955.72</strain>
    </source>
</reference>